<organism evidence="1 2">
    <name type="scientific">Iphiclides podalirius</name>
    <name type="common">scarce swallowtail</name>
    <dbReference type="NCBI Taxonomy" id="110791"/>
    <lineage>
        <taxon>Eukaryota</taxon>
        <taxon>Metazoa</taxon>
        <taxon>Ecdysozoa</taxon>
        <taxon>Arthropoda</taxon>
        <taxon>Hexapoda</taxon>
        <taxon>Insecta</taxon>
        <taxon>Pterygota</taxon>
        <taxon>Neoptera</taxon>
        <taxon>Endopterygota</taxon>
        <taxon>Lepidoptera</taxon>
        <taxon>Glossata</taxon>
        <taxon>Ditrysia</taxon>
        <taxon>Papilionoidea</taxon>
        <taxon>Papilionidae</taxon>
        <taxon>Papilioninae</taxon>
        <taxon>Iphiclides</taxon>
    </lineage>
</organism>
<reference evidence="1" key="1">
    <citation type="submission" date="2022-03" db="EMBL/GenBank/DDBJ databases">
        <authorList>
            <person name="Martin H S."/>
        </authorList>
    </citation>
    <scope>NUCLEOTIDE SEQUENCE</scope>
</reference>
<dbReference type="EMBL" id="OW152839">
    <property type="protein sequence ID" value="CAH2060574.1"/>
    <property type="molecule type" value="Genomic_DNA"/>
</dbReference>
<sequence length="151" mass="17069">MDTGGSDSRLGDRRDPCWYIDSAYASSLKVSLRLPTRQFLEEICPSSFLQHDLRRFVMVNDVATFDGNGGGRNKLGVSFRMTSFAAPLPPRWECRRIIFKSEPRPGEFSATLHIEVSRRGGAKWPKLHLLRQSTVRCRPASTSQALDFAHD</sequence>
<proteinExistence type="predicted"/>
<accession>A0ABN8IK91</accession>
<name>A0ABN8IK91_9NEOP</name>
<dbReference type="Proteomes" id="UP000837857">
    <property type="component" value="Chromosome 27"/>
</dbReference>
<keyword evidence="2" id="KW-1185">Reference proteome</keyword>
<evidence type="ECO:0000313" key="2">
    <source>
        <dbReference type="Proteomes" id="UP000837857"/>
    </source>
</evidence>
<protein>
    <submittedName>
        <fullName evidence="1">Uncharacterized protein</fullName>
    </submittedName>
</protein>
<feature type="non-terminal residue" evidence="1">
    <location>
        <position position="151"/>
    </location>
</feature>
<evidence type="ECO:0000313" key="1">
    <source>
        <dbReference type="EMBL" id="CAH2060574.1"/>
    </source>
</evidence>
<gene>
    <name evidence="1" type="ORF">IPOD504_LOCUS11100</name>
</gene>